<dbReference type="InterPro" id="IPR010499">
    <property type="entry name" value="AraC_E-bd"/>
</dbReference>
<dbReference type="SUPFAM" id="SSF55136">
    <property type="entry name" value="Probable bacterial effector-binding domain"/>
    <property type="match status" value="1"/>
</dbReference>
<dbReference type="Proteomes" id="UP001197974">
    <property type="component" value="Chromosome"/>
</dbReference>
<evidence type="ECO:0000313" key="2">
    <source>
        <dbReference type="EMBL" id="WLR42720.1"/>
    </source>
</evidence>
<dbReference type="EMBL" id="CP129013">
    <property type="protein sequence ID" value="WLR42720.1"/>
    <property type="molecule type" value="Genomic_DNA"/>
</dbReference>
<accession>A0ABY9JWC9</accession>
<dbReference type="InterPro" id="IPR011256">
    <property type="entry name" value="Reg_factor_effector_dom_sf"/>
</dbReference>
<name>A0ABY9JWC9_9BACI</name>
<dbReference type="PANTHER" id="PTHR36444">
    <property type="entry name" value="TRANSCRIPTIONAL REGULATOR PROTEIN YOBU-RELATED"/>
    <property type="match status" value="1"/>
</dbReference>
<dbReference type="Gene3D" id="3.20.80.10">
    <property type="entry name" value="Regulatory factor, effector binding domain"/>
    <property type="match status" value="1"/>
</dbReference>
<keyword evidence="3" id="KW-1185">Reference proteome</keyword>
<proteinExistence type="predicted"/>
<dbReference type="Pfam" id="PF14526">
    <property type="entry name" value="Cass2"/>
    <property type="match status" value="1"/>
</dbReference>
<reference evidence="2 3" key="1">
    <citation type="submission" date="2023-06" db="EMBL/GenBank/DDBJ databases">
        <title>Five Gram-positive bacteria isolated from mangrove sediments in Shenzhen, Guangdong, China.</title>
        <authorList>
            <person name="Yu S."/>
            <person name="Zheng W."/>
            <person name="Huang Y."/>
        </authorList>
    </citation>
    <scope>NUCLEOTIDE SEQUENCE [LARGE SCALE GENOMIC DNA]</scope>
    <source>
        <strain evidence="2 3">SaN35-3</strain>
    </source>
</reference>
<feature type="domain" description="AraC effector-binding" evidence="1">
    <location>
        <begin position="5"/>
        <end position="161"/>
    </location>
</feature>
<dbReference type="InterPro" id="IPR053182">
    <property type="entry name" value="YobU-like_regulator"/>
</dbReference>
<dbReference type="RefSeq" id="WP_226539453.1">
    <property type="nucleotide sequence ID" value="NZ_CP129013.1"/>
</dbReference>
<sequence>MKQLVEPKIVTKEKMVVVGMECQTSNKEMEETNVMDQLWMNFMGAHEQILHKTNPKVTYGFCYDYNEQKGGFRYLAAFEVDQVNLPNDQFISKEIPSQKYLVFTHKGPASTIGKAFNDIFNSYLPSTSYEVLNTPSFELYDERFLGPESPESVIDIYIPIK</sequence>
<dbReference type="SMART" id="SM00871">
    <property type="entry name" value="AraC_E_bind"/>
    <property type="match status" value="1"/>
</dbReference>
<evidence type="ECO:0000313" key="3">
    <source>
        <dbReference type="Proteomes" id="UP001197974"/>
    </source>
</evidence>
<protein>
    <submittedName>
        <fullName evidence="2">GyrI-like domain-containing protein</fullName>
    </submittedName>
</protein>
<gene>
    <name evidence="2" type="ORF">LC087_00250</name>
</gene>
<dbReference type="PANTHER" id="PTHR36444:SF2">
    <property type="entry name" value="TRANSCRIPTIONAL REGULATOR PROTEIN YOBU-RELATED"/>
    <property type="match status" value="1"/>
</dbReference>
<organism evidence="2 3">
    <name type="scientific">Bacillus carboniphilus</name>
    <dbReference type="NCBI Taxonomy" id="86663"/>
    <lineage>
        <taxon>Bacteria</taxon>
        <taxon>Bacillati</taxon>
        <taxon>Bacillota</taxon>
        <taxon>Bacilli</taxon>
        <taxon>Bacillales</taxon>
        <taxon>Bacillaceae</taxon>
        <taxon>Bacillus</taxon>
    </lineage>
</organism>
<evidence type="ECO:0000259" key="1">
    <source>
        <dbReference type="SMART" id="SM00871"/>
    </source>
</evidence>
<dbReference type="InterPro" id="IPR029441">
    <property type="entry name" value="Cass2"/>
</dbReference>